<evidence type="ECO:0000313" key="2">
    <source>
        <dbReference type="Proteomes" id="UP000886803"/>
    </source>
</evidence>
<protein>
    <submittedName>
        <fullName evidence="1">Uncharacterized protein</fullName>
    </submittedName>
</protein>
<dbReference type="InterPro" id="IPR056298">
    <property type="entry name" value="AlkZ-rel"/>
</dbReference>
<dbReference type="AlphaFoldDB" id="A0A9D2M5Y6"/>
<evidence type="ECO:0000313" key="1">
    <source>
        <dbReference type="EMBL" id="HJB41424.1"/>
    </source>
</evidence>
<organism evidence="1 2">
    <name type="scientific">Candidatus Gemmiger avicola</name>
    <dbReference type="NCBI Taxonomy" id="2838605"/>
    <lineage>
        <taxon>Bacteria</taxon>
        <taxon>Bacillati</taxon>
        <taxon>Bacillota</taxon>
        <taxon>Clostridia</taxon>
        <taxon>Eubacteriales</taxon>
        <taxon>Gemmiger</taxon>
    </lineage>
</organism>
<proteinExistence type="predicted"/>
<sequence length="192" mass="21884">MDEATKLLEAVNRLGMAGGNVCPYLRSIDEIGGSWQAAMSLIAAHKLFYTKVYRHRTVYLSAEVYALLRCIRQGREPLYPYPARHLLDLLEQREPCTMQELKATSGLAAKTFQKAWQTLLETMAVTAWAPYQELNPQWSSMLYCTAARWEEAAALPEWDGPPEEAKTRLRARLHGTIAEKDVEKLIRDAERD</sequence>
<dbReference type="EMBL" id="DWYG01000031">
    <property type="protein sequence ID" value="HJB41424.1"/>
    <property type="molecule type" value="Genomic_DNA"/>
</dbReference>
<reference evidence="1" key="1">
    <citation type="journal article" date="2021" name="PeerJ">
        <title>Extensive microbial diversity within the chicken gut microbiome revealed by metagenomics and culture.</title>
        <authorList>
            <person name="Gilroy R."/>
            <person name="Ravi A."/>
            <person name="Getino M."/>
            <person name="Pursley I."/>
            <person name="Horton D.L."/>
            <person name="Alikhan N.F."/>
            <person name="Baker D."/>
            <person name="Gharbi K."/>
            <person name="Hall N."/>
            <person name="Watson M."/>
            <person name="Adriaenssens E.M."/>
            <person name="Foster-Nyarko E."/>
            <person name="Jarju S."/>
            <person name="Secka A."/>
            <person name="Antonio M."/>
            <person name="Oren A."/>
            <person name="Chaudhuri R.R."/>
            <person name="La Ragione R."/>
            <person name="Hildebrand F."/>
            <person name="Pallen M.J."/>
        </authorList>
    </citation>
    <scope>NUCLEOTIDE SEQUENCE</scope>
    <source>
        <strain evidence="1">ChiBcec8-13705</strain>
    </source>
</reference>
<reference evidence="1" key="2">
    <citation type="submission" date="2021-04" db="EMBL/GenBank/DDBJ databases">
        <authorList>
            <person name="Gilroy R."/>
        </authorList>
    </citation>
    <scope>NUCLEOTIDE SEQUENCE</scope>
    <source>
        <strain evidence="1">ChiBcec8-13705</strain>
    </source>
</reference>
<dbReference type="Pfam" id="PF24741">
    <property type="entry name" value="AlkZ-rel"/>
    <property type="match status" value="1"/>
</dbReference>
<dbReference type="Proteomes" id="UP000886803">
    <property type="component" value="Unassembled WGS sequence"/>
</dbReference>
<comment type="caution">
    <text evidence="1">The sequence shown here is derived from an EMBL/GenBank/DDBJ whole genome shotgun (WGS) entry which is preliminary data.</text>
</comment>
<name>A0A9D2M5Y6_9FIRM</name>
<accession>A0A9D2M5Y6</accession>
<gene>
    <name evidence="1" type="ORF">H9945_02900</name>
</gene>